<feature type="region of interest" description="Disordered" evidence="1">
    <location>
        <begin position="276"/>
        <end position="349"/>
    </location>
</feature>
<evidence type="ECO:0000256" key="1">
    <source>
        <dbReference type="SAM" id="MobiDB-lite"/>
    </source>
</evidence>
<proteinExistence type="predicted"/>
<evidence type="ECO:0000313" key="3">
    <source>
        <dbReference type="Proteomes" id="UP000198211"/>
    </source>
</evidence>
<dbReference type="AlphaFoldDB" id="A0A225VNJ6"/>
<feature type="compositionally biased region" description="Basic and acidic residues" evidence="1">
    <location>
        <begin position="302"/>
        <end position="311"/>
    </location>
</feature>
<feature type="region of interest" description="Disordered" evidence="1">
    <location>
        <begin position="1"/>
        <end position="21"/>
    </location>
</feature>
<dbReference type="EMBL" id="NBNE01003765">
    <property type="protein sequence ID" value="OWZ06915.1"/>
    <property type="molecule type" value="Genomic_DNA"/>
</dbReference>
<comment type="caution">
    <text evidence="2">The sequence shown here is derived from an EMBL/GenBank/DDBJ whole genome shotgun (WGS) entry which is preliminary data.</text>
</comment>
<sequence length="818" mass="94730">MSEMESMTDSLEDDRTAKKKHTAPTTMTLSILCHYINIPATRKHLRLDTLVQAGYGGLEVLIQMESLGLLAEGEAIYDYILTPQETPLLDGELDEVVKSVEFQREIASVLTEFTPDQFSQRVFGTVSFLRKVTAERIMLSRQLVVANQTTQDVAKGLVEIERLNKELTFVRTGYEQRIQKIDEDHEFHAEKHRADLQKYLAEDRANLHGLQAQVCSLQAQLRTAHTRNDTPRRLRMNVDNIMNFLAKPTVATPTCAFGTLSGRYSSTYILENDHLDHGSRRSSTAYVPVSRPDRDGDEEQKDSDRPQDHPRGSFLALTRDSESDSSKRSGKRKRSRKTNEPSQSDMPMEIQEYPSGWIRDSDTPCRPDGDFLLGDVDAAREMLAPFPVIWRQLRLDVRALILYGINYEGALEWLGEDRPVHGCFHQGLLLETLLRIMFWNELDITPWTKYVPRRYYVAARAKLDSLLENDEHPDLWVPLIPVLEDTIDTADLIPEQYDPTDQNWTNDGEGGDNDDEDDYPLEGLRPKVLGLRLNPKPYAPAEMKKPAKRQHQQKTCTILVLKEHLTADEMMIIEVPRNDKVRSWVHFGVRMTWCYKSLNSPFGQTPGFPAYTPNRHDLEFLQRRFRTTSKNTKNILREAPWPDLWRNRPKLLDFHKRSAMTLTAQGALDAWVEYMCESMRHQWEMLHWVIFLLEFLLKSAVLAESRRGKRRESLVKRSLKKRCIQKGVPATVFEWEVSVWDIPHRVCHWIIMDKSQIDPATQKPYPLREQLQRLDKAEPARLQWTNCDSVEEQIDHLPEAVRKKILPKAEWESISEDI</sequence>
<keyword evidence="3" id="KW-1185">Reference proteome</keyword>
<feature type="compositionally biased region" description="Acidic residues" evidence="1">
    <location>
        <begin position="509"/>
        <end position="519"/>
    </location>
</feature>
<reference evidence="3" key="1">
    <citation type="submission" date="2017-03" db="EMBL/GenBank/DDBJ databases">
        <title>Phytopthora megakarya and P. palmivora, two closely related causual agents of cacao black pod achieved similar genome size and gene model numbers by different mechanisms.</title>
        <authorList>
            <person name="Ali S."/>
            <person name="Shao J."/>
            <person name="Larry D.J."/>
            <person name="Kronmiller B."/>
            <person name="Shen D."/>
            <person name="Strem M.D."/>
            <person name="Melnick R.L."/>
            <person name="Guiltinan M.J."/>
            <person name="Tyler B.M."/>
            <person name="Meinhardt L.W."/>
            <person name="Bailey B.A."/>
        </authorList>
    </citation>
    <scope>NUCLEOTIDE SEQUENCE [LARGE SCALE GENOMIC DNA]</scope>
    <source>
        <strain evidence="3">zdho120</strain>
    </source>
</reference>
<accession>A0A225VNJ6</accession>
<dbReference type="Proteomes" id="UP000198211">
    <property type="component" value="Unassembled WGS sequence"/>
</dbReference>
<evidence type="ECO:0000313" key="2">
    <source>
        <dbReference type="EMBL" id="OWZ06915.1"/>
    </source>
</evidence>
<organism evidence="2 3">
    <name type="scientific">Phytophthora megakarya</name>
    <dbReference type="NCBI Taxonomy" id="4795"/>
    <lineage>
        <taxon>Eukaryota</taxon>
        <taxon>Sar</taxon>
        <taxon>Stramenopiles</taxon>
        <taxon>Oomycota</taxon>
        <taxon>Peronosporomycetes</taxon>
        <taxon>Peronosporales</taxon>
        <taxon>Peronosporaceae</taxon>
        <taxon>Phytophthora</taxon>
    </lineage>
</organism>
<gene>
    <name evidence="2" type="ORF">PHMEG_00020766</name>
</gene>
<protein>
    <submittedName>
        <fullName evidence="2">Uncharacterized protein</fullName>
    </submittedName>
</protein>
<name>A0A225VNJ6_9STRA</name>
<feature type="region of interest" description="Disordered" evidence="1">
    <location>
        <begin position="495"/>
        <end position="519"/>
    </location>
</feature>